<evidence type="ECO:0000256" key="1">
    <source>
        <dbReference type="ARBA" id="ARBA00022729"/>
    </source>
</evidence>
<keyword evidence="5" id="KW-1185">Reference proteome</keyword>
<evidence type="ECO:0000313" key="5">
    <source>
        <dbReference type="Proteomes" id="UP000443582"/>
    </source>
</evidence>
<feature type="chain" id="PRO_5045856524" description="Outer membrane protein beta-barrel domain-containing protein" evidence="2">
    <location>
        <begin position="20"/>
        <end position="164"/>
    </location>
</feature>
<dbReference type="RefSeq" id="WP_114705980.1">
    <property type="nucleotide sequence ID" value="NZ_QDKL01000001.1"/>
</dbReference>
<proteinExistence type="predicted"/>
<feature type="signal peptide" evidence="2">
    <location>
        <begin position="1"/>
        <end position="19"/>
    </location>
</feature>
<reference evidence="5" key="1">
    <citation type="journal article" date="2019" name="Int. J. Syst. Evol. Microbiol.">
        <title>Halobacteriovorax valvorus sp. nov., a novel prokaryotic predator isolated from coastal seawater of China.</title>
        <authorList>
            <person name="Chen M.-X."/>
        </authorList>
    </citation>
    <scope>NUCLEOTIDE SEQUENCE [LARGE SCALE GENOMIC DNA]</scope>
    <source>
        <strain evidence="5">BL9</strain>
    </source>
</reference>
<dbReference type="Gene3D" id="2.40.160.20">
    <property type="match status" value="1"/>
</dbReference>
<evidence type="ECO:0000259" key="3">
    <source>
        <dbReference type="Pfam" id="PF13505"/>
    </source>
</evidence>
<gene>
    <name evidence="4" type="ORF">DAY19_04500</name>
</gene>
<accession>A0ABY0IK69</accession>
<sequence>MKRLLIAMMIMVAGFQANAGIYVEPYLGYNLAGDFNNVDTNGVNIGGRLGYSLPMLVSLGLDYNMGTYDADGTDIDVSNLGLYAAVDFPILVRAYASYYLNAKAEIGASEYEGSGVALGVGFTGLPFVSVNVEYRTINYDELNGATVDVDASEVLLGVSLPLDL</sequence>
<feature type="domain" description="Outer membrane protein beta-barrel" evidence="3">
    <location>
        <begin position="7"/>
        <end position="159"/>
    </location>
</feature>
<comment type="caution">
    <text evidence="4">The sequence shown here is derived from an EMBL/GenBank/DDBJ whole genome shotgun (WGS) entry which is preliminary data.</text>
</comment>
<dbReference type="Pfam" id="PF13505">
    <property type="entry name" value="OMP_b-brl"/>
    <property type="match status" value="1"/>
</dbReference>
<evidence type="ECO:0000256" key="2">
    <source>
        <dbReference type="SAM" id="SignalP"/>
    </source>
</evidence>
<evidence type="ECO:0000313" key="4">
    <source>
        <dbReference type="EMBL" id="RZF23037.1"/>
    </source>
</evidence>
<name>A0ABY0IK69_9BACT</name>
<dbReference type="EMBL" id="QDKL01000001">
    <property type="protein sequence ID" value="RZF23037.1"/>
    <property type="molecule type" value="Genomic_DNA"/>
</dbReference>
<protein>
    <recommendedName>
        <fullName evidence="3">Outer membrane protein beta-barrel domain-containing protein</fullName>
    </recommendedName>
</protein>
<dbReference type="Proteomes" id="UP000443582">
    <property type="component" value="Unassembled WGS sequence"/>
</dbReference>
<dbReference type="SUPFAM" id="SSF56925">
    <property type="entry name" value="OMPA-like"/>
    <property type="match status" value="1"/>
</dbReference>
<organism evidence="4 5">
    <name type="scientific">Halobacteriovorax vibrionivorans</name>
    <dbReference type="NCBI Taxonomy" id="2152716"/>
    <lineage>
        <taxon>Bacteria</taxon>
        <taxon>Pseudomonadati</taxon>
        <taxon>Bdellovibrionota</taxon>
        <taxon>Bacteriovoracia</taxon>
        <taxon>Bacteriovoracales</taxon>
        <taxon>Halobacteriovoraceae</taxon>
        <taxon>Halobacteriovorax</taxon>
    </lineage>
</organism>
<dbReference type="InterPro" id="IPR011250">
    <property type="entry name" value="OMP/PagP_B-barrel"/>
</dbReference>
<dbReference type="InterPro" id="IPR027385">
    <property type="entry name" value="Beta-barrel_OMP"/>
</dbReference>
<keyword evidence="1 2" id="KW-0732">Signal</keyword>